<dbReference type="PANTHER" id="PTHR12203:SF61">
    <property type="entry name" value="CAPSULE PROTEIN"/>
    <property type="match status" value="1"/>
</dbReference>
<organism evidence="3 4">
    <name type="scientific">Aspergillus heteromorphus CBS 117.55</name>
    <dbReference type="NCBI Taxonomy" id="1448321"/>
    <lineage>
        <taxon>Eukaryota</taxon>
        <taxon>Fungi</taxon>
        <taxon>Dikarya</taxon>
        <taxon>Ascomycota</taxon>
        <taxon>Pezizomycotina</taxon>
        <taxon>Eurotiomycetes</taxon>
        <taxon>Eurotiomycetidae</taxon>
        <taxon>Eurotiales</taxon>
        <taxon>Aspergillaceae</taxon>
        <taxon>Aspergillus</taxon>
        <taxon>Aspergillus subgen. Circumdati</taxon>
    </lineage>
</organism>
<accession>A0A317VSS6</accession>
<dbReference type="Proteomes" id="UP000247233">
    <property type="component" value="Unassembled WGS sequence"/>
</dbReference>
<keyword evidence="1" id="KW-0472">Membrane</keyword>
<dbReference type="InterPro" id="IPR006598">
    <property type="entry name" value="CAP10"/>
</dbReference>
<dbReference type="SMART" id="SM00672">
    <property type="entry name" value="CAP10"/>
    <property type="match status" value="1"/>
</dbReference>
<feature type="transmembrane region" description="Helical" evidence="1">
    <location>
        <begin position="154"/>
        <end position="172"/>
    </location>
</feature>
<keyword evidence="1" id="KW-1133">Transmembrane helix</keyword>
<dbReference type="VEuPathDB" id="FungiDB:BO70DRAFT_339085"/>
<gene>
    <name evidence="3" type="ORF">BO70DRAFT_339085</name>
</gene>
<evidence type="ECO:0000259" key="2">
    <source>
        <dbReference type="SMART" id="SM00672"/>
    </source>
</evidence>
<dbReference type="PANTHER" id="PTHR12203">
    <property type="entry name" value="KDEL LYS-ASP-GLU-LEU CONTAINING - RELATED"/>
    <property type="match status" value="1"/>
</dbReference>
<reference evidence="3 4" key="1">
    <citation type="submission" date="2016-12" db="EMBL/GenBank/DDBJ databases">
        <title>The genomes of Aspergillus section Nigri reveals drivers in fungal speciation.</title>
        <authorList>
            <consortium name="DOE Joint Genome Institute"/>
            <person name="Vesth T.C."/>
            <person name="Nybo J."/>
            <person name="Theobald S."/>
            <person name="Brandl J."/>
            <person name="Frisvad J.C."/>
            <person name="Nielsen K.F."/>
            <person name="Lyhne E.K."/>
            <person name="Kogle M.E."/>
            <person name="Kuo A."/>
            <person name="Riley R."/>
            <person name="Clum A."/>
            <person name="Nolan M."/>
            <person name="Lipzen A."/>
            <person name="Salamov A."/>
            <person name="Henrissat B."/>
            <person name="Wiebenga A."/>
            <person name="De Vries R.P."/>
            <person name="Grigoriev I.V."/>
            <person name="Mortensen U.H."/>
            <person name="Andersen M.R."/>
            <person name="Baker S.E."/>
        </authorList>
    </citation>
    <scope>NUCLEOTIDE SEQUENCE [LARGE SCALE GENOMIC DNA]</scope>
    <source>
        <strain evidence="3 4">CBS 117.55</strain>
    </source>
</reference>
<name>A0A317VSS6_9EURO</name>
<dbReference type="AlphaFoldDB" id="A0A317VSS6"/>
<feature type="domain" description="Glycosyl transferase CAP10" evidence="2">
    <location>
        <begin position="533"/>
        <end position="819"/>
    </location>
</feature>
<keyword evidence="1" id="KW-0812">Transmembrane</keyword>
<proteinExistence type="predicted"/>
<keyword evidence="4" id="KW-1185">Reference proteome</keyword>
<evidence type="ECO:0000313" key="3">
    <source>
        <dbReference type="EMBL" id="PWY77383.1"/>
    </source>
</evidence>
<dbReference type="Pfam" id="PF05686">
    <property type="entry name" value="Glyco_transf_90"/>
    <property type="match status" value="1"/>
</dbReference>
<dbReference type="RefSeq" id="XP_025397956.1">
    <property type="nucleotide sequence ID" value="XM_025541233.1"/>
</dbReference>
<feature type="transmembrane region" description="Helical" evidence="1">
    <location>
        <begin position="192"/>
        <end position="211"/>
    </location>
</feature>
<dbReference type="InterPro" id="IPR051091">
    <property type="entry name" value="O-Glucosyltr/Glycosyltrsf_90"/>
</dbReference>
<dbReference type="EMBL" id="MSFL01000018">
    <property type="protein sequence ID" value="PWY77383.1"/>
    <property type="molecule type" value="Genomic_DNA"/>
</dbReference>
<dbReference type="OrthoDB" id="202415at2759"/>
<protein>
    <recommendedName>
        <fullName evidence="2">Glycosyl transferase CAP10 domain-containing protein</fullName>
    </recommendedName>
</protein>
<sequence>MAGLLCLIVTDFLSSRQSELCAEMLGWMLLPIVLEVARRSGSPRDRTTTLVPSSEAQRQPASKTALWVVALGVGIVSLSKAENGMIGFLQPALTPLLLIPQKYPGLGREPGIESGTMTITSGVLSISTFSDTIWGTAVVAVLLICTVSDWDPRLYVLSAIPVVALLVVFIILAHNGSRLFRPLDIEKAVLPLSLRVVAVLATLICAETFAFDFPKIETGPILTLGVMKALTWCFMAQTAGQSSWRIVSTAATFSMVATIDPFTYSSDTHAFLHLAGSHISLGQTIHLLPSHPKLKRALWSLSLIPVVVFIRNILDIRAAQSSLIHSQNHPIELLVQNAKLNFEALLKSQSETYPAAHAEYIRRYGVQPPPGFEAWFEYAKLHDSPIIDDFDTLYRAISPFWGQTGKEFLDVMDRAYNARDSELWLCEFSGDLARTSCTHPHRTRDRSIQLLFNTALGELRGALPNVKFLVNHLDEPRVIVPPDPSGPGDQFGLTDSSRRSAWDLLTRFCSSQGDQAGHQSQEPYTGSGQPSALAFVTDHRSALDLCRHPEYRAMHGMLLSPATLRLFEGLVPTLSTGSLSTMSDILYPSPAYIEPEFQYCPDHDPPWDQKRNALYWAGSTTGGFVTSSAQWPHFHRQRFVQLAQNLDGRHSYLQEIDGQIHLTKSPFLNGRLFDVAFTKTPQCEPQYCRQQRSYFRLKPWAHRDLALHSRLVFDTDGNGISGRFYKLLASNSAVLKQTLMREWHDDRLLPWVHYLPVSLGLEELPEMVSYLTSTEAGRMIAAEIAGSGRGWFETALREVDRSVYLYRLLLEIARLQDPERMVLC</sequence>
<evidence type="ECO:0000256" key="1">
    <source>
        <dbReference type="SAM" id="Phobius"/>
    </source>
</evidence>
<dbReference type="GeneID" id="37063470"/>
<comment type="caution">
    <text evidence="3">The sequence shown here is derived from an EMBL/GenBank/DDBJ whole genome shotgun (WGS) entry which is preliminary data.</text>
</comment>
<evidence type="ECO:0000313" key="4">
    <source>
        <dbReference type="Proteomes" id="UP000247233"/>
    </source>
</evidence>
<feature type="transmembrane region" description="Helical" evidence="1">
    <location>
        <begin position="123"/>
        <end position="147"/>
    </location>
</feature>